<dbReference type="Gene3D" id="1.10.10.10">
    <property type="entry name" value="Winged helix-like DNA-binding domain superfamily/Winged helix DNA-binding domain"/>
    <property type="match status" value="1"/>
</dbReference>
<dbReference type="EMBL" id="CP155618">
    <property type="protein sequence ID" value="XBL15006.1"/>
    <property type="molecule type" value="Genomic_DNA"/>
</dbReference>
<dbReference type="KEGG" id="mlil:QLS71_003070"/>
<dbReference type="SUPFAM" id="SSF46785">
    <property type="entry name" value="Winged helix' DNA-binding domain"/>
    <property type="match status" value="1"/>
</dbReference>
<name>A0AAU7EJF1_9FLAO</name>
<protein>
    <recommendedName>
        <fullName evidence="3">HTH domain-containing protein</fullName>
    </recommendedName>
</protein>
<keyword evidence="2" id="KW-1185">Reference proteome</keyword>
<dbReference type="AlphaFoldDB" id="A0AAU7EJF1"/>
<dbReference type="RefSeq" id="WP_308990450.1">
    <property type="nucleotide sequence ID" value="NZ_CP155618.1"/>
</dbReference>
<dbReference type="InterPro" id="IPR036390">
    <property type="entry name" value="WH_DNA-bd_sf"/>
</dbReference>
<gene>
    <name evidence="1" type="ORF">QLS71_003070</name>
</gene>
<proteinExistence type="predicted"/>
<dbReference type="Proteomes" id="UP001224325">
    <property type="component" value="Chromosome"/>
</dbReference>
<evidence type="ECO:0008006" key="3">
    <source>
        <dbReference type="Google" id="ProtNLM"/>
    </source>
</evidence>
<evidence type="ECO:0000313" key="2">
    <source>
        <dbReference type="Proteomes" id="UP001224325"/>
    </source>
</evidence>
<accession>A0AAU7EJF1</accession>
<organism evidence="1 2">
    <name type="scientific">Mariniflexile litorale</name>
    <dbReference type="NCBI Taxonomy" id="3045158"/>
    <lineage>
        <taxon>Bacteria</taxon>
        <taxon>Pseudomonadati</taxon>
        <taxon>Bacteroidota</taxon>
        <taxon>Flavobacteriia</taxon>
        <taxon>Flavobacteriales</taxon>
        <taxon>Flavobacteriaceae</taxon>
        <taxon>Mariniflexile</taxon>
    </lineage>
</organism>
<reference evidence="1" key="1">
    <citation type="submission" date="2024-04" db="EMBL/GenBank/DDBJ databases">
        <title>Mariniflexile litorale, isolated from the shallow sediments of the Sea of Japan.</title>
        <authorList>
            <person name="Romanenko L."/>
            <person name="Isaeva M."/>
        </authorList>
    </citation>
    <scope>NUCLEOTIDE SEQUENCE [LARGE SCALE GENOMIC DNA]</scope>
    <source>
        <strain evidence="1">KMM 9835</strain>
    </source>
</reference>
<dbReference type="InterPro" id="IPR036388">
    <property type="entry name" value="WH-like_DNA-bd_sf"/>
</dbReference>
<sequence>MTYSERKEKENHLLYLIEHKRLSDLEKVANDYECSVRTIKRMISNLRNEGKTIMYCRKSNKYLLKK</sequence>
<evidence type="ECO:0000313" key="1">
    <source>
        <dbReference type="EMBL" id="XBL15006.1"/>
    </source>
</evidence>